<evidence type="ECO:0000313" key="2">
    <source>
        <dbReference type="Proteomes" id="UP000064029"/>
    </source>
</evidence>
<comment type="caution">
    <text evidence="1">The sequence shown here is derived from an EMBL/GenBank/DDBJ whole genome shotgun (WGS) entry which is preliminary data.</text>
</comment>
<name>A0A105Y809_9BURK</name>
<dbReference type="GO" id="GO:0019068">
    <property type="term" value="P:virion assembly"/>
    <property type="evidence" value="ECO:0007669"/>
    <property type="project" value="InterPro"/>
</dbReference>
<dbReference type="OrthoDB" id="9104313at2"/>
<dbReference type="AlphaFoldDB" id="A0A105Y809"/>
<sequence length="96" mass="10532">MAFRDLIADVDSAVLRDLGDADITIDGRPVEGMFASPWLGPDLGSQRTQLVAPVFHLRDRDATNVRQGSVLIANGERYRVLEAQPDGTGWTILILQ</sequence>
<reference evidence="1 2" key="1">
    <citation type="submission" date="2015-11" db="EMBL/GenBank/DDBJ databases">
        <title>Expanding the genomic diversity of Burkholderia species for the development of highly accurate diagnostics.</title>
        <authorList>
            <person name="Sahl J."/>
            <person name="Keim P."/>
            <person name="Wagner D."/>
        </authorList>
    </citation>
    <scope>NUCLEOTIDE SEQUENCE [LARGE SCALE GENOMIC DNA]</scope>
    <source>
        <strain evidence="1 2">MSMB2036</strain>
    </source>
</reference>
<dbReference type="InterPro" id="IPR053734">
    <property type="entry name" value="Phage_Head-Tail_Connect_sf"/>
</dbReference>
<accession>A0A105Y809</accession>
<dbReference type="Proteomes" id="UP000064029">
    <property type="component" value="Unassembled WGS sequence"/>
</dbReference>
<gene>
    <name evidence="1" type="ORF">WJ33_21625</name>
</gene>
<proteinExistence type="predicted"/>
<dbReference type="RefSeq" id="WP_059750538.1">
    <property type="nucleotide sequence ID" value="NZ_CP013414.1"/>
</dbReference>
<dbReference type="Pfam" id="PF05354">
    <property type="entry name" value="Phage_attach"/>
    <property type="match status" value="1"/>
</dbReference>
<dbReference type="Gene3D" id="2.40.10.180">
    <property type="entry name" value="Phage tail proteins"/>
    <property type="match status" value="1"/>
</dbReference>
<protein>
    <submittedName>
        <fullName evidence="1">Uncharacterized protein</fullName>
    </submittedName>
</protein>
<dbReference type="InterPro" id="IPR008018">
    <property type="entry name" value="Phage_tail_attach_FII"/>
</dbReference>
<evidence type="ECO:0000313" key="1">
    <source>
        <dbReference type="EMBL" id="KVG70074.1"/>
    </source>
</evidence>
<organism evidence="1 2">
    <name type="scientific">Burkholderia ubonensis</name>
    <dbReference type="NCBI Taxonomy" id="101571"/>
    <lineage>
        <taxon>Bacteria</taxon>
        <taxon>Pseudomonadati</taxon>
        <taxon>Pseudomonadota</taxon>
        <taxon>Betaproteobacteria</taxon>
        <taxon>Burkholderiales</taxon>
        <taxon>Burkholderiaceae</taxon>
        <taxon>Burkholderia</taxon>
        <taxon>Burkholderia cepacia complex</taxon>
    </lineage>
</organism>
<dbReference type="EMBL" id="LOXM01000095">
    <property type="protein sequence ID" value="KVG70074.1"/>
    <property type="molecule type" value="Genomic_DNA"/>
</dbReference>